<dbReference type="Proteomes" id="UP000234166">
    <property type="component" value="Unassembled WGS sequence"/>
</dbReference>
<gene>
    <name evidence="1" type="ORF">XAP6984_560094</name>
    <name evidence="2" type="ORF">XAP7430_520090</name>
</gene>
<sequence>MLLHPTEVPAMPILKLEPAVASNLIDLLSTDDAFRALFVSDTLGKL</sequence>
<evidence type="ECO:0000313" key="1">
    <source>
        <dbReference type="EMBL" id="SON84154.1"/>
    </source>
</evidence>
<dbReference type="AlphaFoldDB" id="A0AB38E2E7"/>
<keyword evidence="4" id="KW-1185">Reference proteome</keyword>
<reference evidence="3 4" key="1">
    <citation type="submission" date="2017-10" db="EMBL/GenBank/DDBJ databases">
        <authorList>
            <person name="Regsiter A."/>
            <person name="William W."/>
        </authorList>
    </citation>
    <scope>NUCLEOTIDE SEQUENCE [LARGE SCALE GENOMIC DNA]</scope>
    <source>
        <strain evidence="1 4">CFBP6984</strain>
        <strain evidence="2 3">CFBP7430</strain>
    </source>
</reference>
<dbReference type="InterPro" id="IPR030976">
    <property type="entry name" value="Mod_pep_NH_fam"/>
</dbReference>
<name>A0AB38E2E7_XANCH</name>
<comment type="caution">
    <text evidence="2">The sequence shown here is derived from an EMBL/GenBank/DDBJ whole genome shotgun (WGS) entry which is preliminary data.</text>
</comment>
<dbReference type="EMBL" id="OCYT01000113">
    <property type="protein sequence ID" value="SON84154.1"/>
    <property type="molecule type" value="Genomic_DNA"/>
</dbReference>
<dbReference type="EMBL" id="OCYS01000108">
    <property type="protein sequence ID" value="SON91043.1"/>
    <property type="molecule type" value="Genomic_DNA"/>
</dbReference>
<evidence type="ECO:0000313" key="3">
    <source>
        <dbReference type="Proteomes" id="UP000234166"/>
    </source>
</evidence>
<dbReference type="Proteomes" id="UP000234181">
    <property type="component" value="Unassembled WGS sequence"/>
</dbReference>
<evidence type="ECO:0000313" key="2">
    <source>
        <dbReference type="EMBL" id="SON91043.1"/>
    </source>
</evidence>
<dbReference type="NCBIfam" id="TIGR04509">
    <property type="entry name" value="mod_pep_NH_fam"/>
    <property type="match status" value="1"/>
</dbReference>
<accession>A0AB38E2E7</accession>
<protein>
    <recommendedName>
        <fullName evidence="5">Transposase</fullName>
    </recommendedName>
</protein>
<evidence type="ECO:0000313" key="4">
    <source>
        <dbReference type="Proteomes" id="UP000234181"/>
    </source>
</evidence>
<organism evidence="2 3">
    <name type="scientific">Xanthomonas campestris pv. phaseoli</name>
    <dbReference type="NCBI Taxonomy" id="317013"/>
    <lineage>
        <taxon>Bacteria</taxon>
        <taxon>Pseudomonadati</taxon>
        <taxon>Pseudomonadota</taxon>
        <taxon>Gammaproteobacteria</taxon>
        <taxon>Lysobacterales</taxon>
        <taxon>Lysobacteraceae</taxon>
        <taxon>Xanthomonas</taxon>
    </lineage>
</organism>
<evidence type="ECO:0008006" key="5">
    <source>
        <dbReference type="Google" id="ProtNLM"/>
    </source>
</evidence>
<proteinExistence type="predicted"/>